<dbReference type="InterPro" id="IPR036641">
    <property type="entry name" value="HPT_dom_sf"/>
</dbReference>
<keyword evidence="7" id="KW-0808">Transferase</keyword>
<dbReference type="Gene3D" id="1.20.120.160">
    <property type="entry name" value="HPT domain"/>
    <property type="match status" value="1"/>
</dbReference>
<dbReference type="EC" id="2.7.7.65" evidence="1"/>
<dbReference type="InterPro" id="IPR043128">
    <property type="entry name" value="Rev_trsase/Diguanyl_cyclase"/>
</dbReference>
<comment type="catalytic activity">
    <reaction evidence="3">
        <text>2 GTP = 3',3'-c-di-GMP + 2 diphosphate</text>
        <dbReference type="Rhea" id="RHEA:24898"/>
        <dbReference type="ChEBI" id="CHEBI:33019"/>
        <dbReference type="ChEBI" id="CHEBI:37565"/>
        <dbReference type="ChEBI" id="CHEBI:58805"/>
        <dbReference type="EC" id="2.7.7.65"/>
    </reaction>
</comment>
<dbReference type="PANTHER" id="PTHR45138:SF9">
    <property type="entry name" value="DIGUANYLATE CYCLASE DGCM-RELATED"/>
    <property type="match status" value="1"/>
</dbReference>
<organism evidence="7 8">
    <name type="scientific">Noviherbaspirillum album</name>
    <dbReference type="NCBI Taxonomy" id="3080276"/>
    <lineage>
        <taxon>Bacteria</taxon>
        <taxon>Pseudomonadati</taxon>
        <taxon>Pseudomonadota</taxon>
        <taxon>Betaproteobacteria</taxon>
        <taxon>Burkholderiales</taxon>
        <taxon>Oxalobacteraceae</taxon>
        <taxon>Noviherbaspirillum</taxon>
    </lineage>
</organism>
<evidence type="ECO:0000313" key="7">
    <source>
        <dbReference type="EMBL" id="MEC4720618.1"/>
    </source>
</evidence>
<comment type="caution">
    <text evidence="7">The sequence shown here is derived from an EMBL/GenBank/DDBJ whole genome shotgun (WGS) entry which is preliminary data.</text>
</comment>
<feature type="domain" description="GGDEF" evidence="6">
    <location>
        <begin position="426"/>
        <end position="556"/>
    </location>
</feature>
<dbReference type="SUPFAM" id="SSF55073">
    <property type="entry name" value="Nucleotide cyclase"/>
    <property type="match status" value="1"/>
</dbReference>
<reference evidence="7 8" key="1">
    <citation type="submission" date="2023-10" db="EMBL/GenBank/DDBJ databases">
        <title>Noviherbaspirillum sp. CPCC 100848 genome assembly.</title>
        <authorList>
            <person name="Li X.Y."/>
            <person name="Fang X.M."/>
        </authorList>
    </citation>
    <scope>NUCLEOTIDE SEQUENCE [LARGE SCALE GENOMIC DNA]</scope>
    <source>
        <strain evidence="7 8">CPCC 100848</strain>
    </source>
</reference>
<dbReference type="InterPro" id="IPR000160">
    <property type="entry name" value="GGDEF_dom"/>
</dbReference>
<dbReference type="PROSITE" id="PS50110">
    <property type="entry name" value="RESPONSE_REGULATORY"/>
    <property type="match status" value="2"/>
</dbReference>
<proteinExistence type="predicted"/>
<feature type="modified residue" description="4-aspartylphosphate" evidence="4">
    <location>
        <position position="193"/>
    </location>
</feature>
<evidence type="ECO:0000259" key="5">
    <source>
        <dbReference type="PROSITE" id="PS50110"/>
    </source>
</evidence>
<gene>
    <name evidence="7" type="ORF">RY831_15750</name>
</gene>
<dbReference type="SMART" id="SM00267">
    <property type="entry name" value="GGDEF"/>
    <property type="match status" value="1"/>
</dbReference>
<evidence type="ECO:0000256" key="2">
    <source>
        <dbReference type="ARBA" id="ARBA00023012"/>
    </source>
</evidence>
<dbReference type="NCBIfam" id="TIGR00254">
    <property type="entry name" value="GGDEF"/>
    <property type="match status" value="1"/>
</dbReference>
<dbReference type="InterPro" id="IPR029787">
    <property type="entry name" value="Nucleotide_cyclase"/>
</dbReference>
<dbReference type="Gene3D" id="3.40.50.2300">
    <property type="match status" value="2"/>
</dbReference>
<keyword evidence="7" id="KW-0548">Nucleotidyltransferase</keyword>
<keyword evidence="8" id="KW-1185">Reference proteome</keyword>
<evidence type="ECO:0000256" key="3">
    <source>
        <dbReference type="ARBA" id="ARBA00034247"/>
    </source>
</evidence>
<evidence type="ECO:0000256" key="1">
    <source>
        <dbReference type="ARBA" id="ARBA00012528"/>
    </source>
</evidence>
<dbReference type="InterPro" id="IPR001789">
    <property type="entry name" value="Sig_transdc_resp-reg_receiver"/>
</dbReference>
<keyword evidence="2" id="KW-0902">Two-component regulatory system</keyword>
<dbReference type="CDD" id="cd01949">
    <property type="entry name" value="GGDEF"/>
    <property type="match status" value="1"/>
</dbReference>
<sequence length="556" mass="61065">MNNNNPADDLEQTLRAIEAAYAANLPSRLQSLSDALEQCIREPAAAEHLNALLVKLHGMAGSAGTFGFARLGQQASDLEIRLTAYIKDVKSGASHDFSPLAAGIKELLRWALINPKAGEGVPEAQANVPVSHAVEQDNADGGRLIYLVHDNAESVADIAAQFQYFGYEVMTAGGLEELEQAIRRRPPAAVVMDLAFPSGILAGAEQIARIKAVSEHRFALIFISTRSTFEARLATVKAGADGYFSKPLDMVALVDLLDRLIAREEDEASRILIVDDEVETADYHATLLRQAGMDVRTLYKVENILQVMGEYRPELILMDVYMPACDGINVARVIRQDALYLDVPIVFLSSDSNLDNQLNAIASGADDFLNKPIQPLHLISAVTSRVKRYRDLRSLIMRDSLTGLFNHSAVKEQLARELATARRMQKPLSLAMLDIDRFKSVNDTYGHPVGDQVIRALSRLLQQRLRRSDIIGRYGGEEFVVIMPHTPASAALPVLDQIRTSFSNIRHHAEHQDFTVTFSAGVAEIGPDIDAEELLRRADAALYQAKAGGRNLIVKA</sequence>
<dbReference type="InterPro" id="IPR008207">
    <property type="entry name" value="Sig_transdc_His_kin_Hpt_dom"/>
</dbReference>
<dbReference type="Pfam" id="PF00072">
    <property type="entry name" value="Response_reg"/>
    <property type="match status" value="2"/>
</dbReference>
<dbReference type="Gene3D" id="3.30.70.270">
    <property type="match status" value="1"/>
</dbReference>
<dbReference type="InterPro" id="IPR011006">
    <property type="entry name" value="CheY-like_superfamily"/>
</dbReference>
<dbReference type="CDD" id="cd00156">
    <property type="entry name" value="REC"/>
    <property type="match status" value="2"/>
</dbReference>
<feature type="domain" description="Response regulatory" evidence="5">
    <location>
        <begin position="144"/>
        <end position="261"/>
    </location>
</feature>
<protein>
    <recommendedName>
        <fullName evidence="1">diguanylate cyclase</fullName>
        <ecNumber evidence="1">2.7.7.65</ecNumber>
    </recommendedName>
</protein>
<dbReference type="Proteomes" id="UP001352263">
    <property type="component" value="Unassembled WGS sequence"/>
</dbReference>
<accession>A0ABU6JB00</accession>
<feature type="modified residue" description="4-aspartylphosphate" evidence="4">
    <location>
        <position position="319"/>
    </location>
</feature>
<dbReference type="SUPFAM" id="SSF47226">
    <property type="entry name" value="Histidine-containing phosphotransfer domain, HPT domain"/>
    <property type="match status" value="1"/>
</dbReference>
<dbReference type="SUPFAM" id="SSF52172">
    <property type="entry name" value="CheY-like"/>
    <property type="match status" value="2"/>
</dbReference>
<keyword evidence="4" id="KW-0597">Phosphoprotein</keyword>
<dbReference type="InterPro" id="IPR050469">
    <property type="entry name" value="Diguanylate_Cyclase"/>
</dbReference>
<dbReference type="EMBL" id="JAWIIV010000012">
    <property type="protein sequence ID" value="MEC4720618.1"/>
    <property type="molecule type" value="Genomic_DNA"/>
</dbReference>
<dbReference type="SMART" id="SM00448">
    <property type="entry name" value="REC"/>
    <property type="match status" value="2"/>
</dbReference>
<feature type="domain" description="Response regulatory" evidence="5">
    <location>
        <begin position="270"/>
        <end position="386"/>
    </location>
</feature>
<evidence type="ECO:0000256" key="4">
    <source>
        <dbReference type="PROSITE-ProRule" id="PRU00169"/>
    </source>
</evidence>
<dbReference type="GO" id="GO:0052621">
    <property type="term" value="F:diguanylate cyclase activity"/>
    <property type="evidence" value="ECO:0007669"/>
    <property type="project" value="UniProtKB-EC"/>
</dbReference>
<dbReference type="PANTHER" id="PTHR45138">
    <property type="entry name" value="REGULATORY COMPONENTS OF SENSORY TRANSDUCTION SYSTEM"/>
    <property type="match status" value="1"/>
</dbReference>
<dbReference type="PROSITE" id="PS50887">
    <property type="entry name" value="GGDEF"/>
    <property type="match status" value="1"/>
</dbReference>
<dbReference type="RefSeq" id="WP_326507331.1">
    <property type="nucleotide sequence ID" value="NZ_JAWIIV010000012.1"/>
</dbReference>
<evidence type="ECO:0000313" key="8">
    <source>
        <dbReference type="Proteomes" id="UP001352263"/>
    </source>
</evidence>
<dbReference type="Pfam" id="PF00990">
    <property type="entry name" value="GGDEF"/>
    <property type="match status" value="1"/>
</dbReference>
<evidence type="ECO:0000259" key="6">
    <source>
        <dbReference type="PROSITE" id="PS50887"/>
    </source>
</evidence>
<name>A0ABU6JB00_9BURK</name>
<dbReference type="Pfam" id="PF01627">
    <property type="entry name" value="Hpt"/>
    <property type="match status" value="1"/>
</dbReference>